<name>A0A8H8DGT4_9FUNG</name>
<proteinExistence type="predicted"/>
<accession>A0A8H8DGT4</accession>
<feature type="compositionally biased region" description="Polar residues" evidence="1">
    <location>
        <begin position="386"/>
        <end position="405"/>
    </location>
</feature>
<dbReference type="Proteomes" id="UP000673691">
    <property type="component" value="Unassembled WGS sequence"/>
</dbReference>
<evidence type="ECO:0000313" key="2">
    <source>
        <dbReference type="EMBL" id="KAG5458049.1"/>
    </source>
</evidence>
<feature type="region of interest" description="Disordered" evidence="1">
    <location>
        <begin position="1"/>
        <end position="58"/>
    </location>
</feature>
<evidence type="ECO:0000313" key="3">
    <source>
        <dbReference type="Proteomes" id="UP000673691"/>
    </source>
</evidence>
<feature type="compositionally biased region" description="Polar residues" evidence="1">
    <location>
        <begin position="26"/>
        <end position="41"/>
    </location>
</feature>
<sequence length="405" mass="43802">MISVPPAKAADGTAEKQKRPGGFDPCTQSDNGSSSPNTPRHQNGIGVKPGHGKGHGERLDVLPENFDLLVVLQCFGERFEHFAPAALLYLEGNLNGAMEQLAHHLEVLFLERARGECGGADAHAARREGGDVAVNGVLVNRDAAQTEKRRREKRLSPRGPGDRLHLAAGELLRPQVPKNQVVIAATGDHLVPITGEHFGKPLRVLLDLDTIFFKLRSGGLLQGHGDGGNGVVVRATLARRKHCLVHPALQVRVGAVRSALAEENKTGARTAKGLHVHAAEVSRQLAILQSRDTHSYLVRGRGDDIAKIERAGGLTAGDEPADVRHVAQKTRPMLVCDLKQQTKFHPTLWGTRLRRKSKVLGGRASHSPQGGRSLCNRFSDQPGKAWTQSKWKTKRSSSSMSGIRG</sequence>
<gene>
    <name evidence="2" type="ORF">BJ554DRAFT_1812</name>
</gene>
<dbReference type="EMBL" id="JAEFCI010009064">
    <property type="protein sequence ID" value="KAG5458049.1"/>
    <property type="molecule type" value="Genomic_DNA"/>
</dbReference>
<dbReference type="AlphaFoldDB" id="A0A8H8DGT4"/>
<feature type="region of interest" description="Disordered" evidence="1">
    <location>
        <begin position="359"/>
        <end position="405"/>
    </location>
</feature>
<reference evidence="2 3" key="1">
    <citation type="journal article" name="Sci. Rep.">
        <title>Genome-scale phylogenetic analyses confirm Olpidium as the closest living zoosporic fungus to the non-flagellated, terrestrial fungi.</title>
        <authorList>
            <person name="Chang Y."/>
            <person name="Rochon D."/>
            <person name="Sekimoto S."/>
            <person name="Wang Y."/>
            <person name="Chovatia M."/>
            <person name="Sandor L."/>
            <person name="Salamov A."/>
            <person name="Grigoriev I.V."/>
            <person name="Stajich J.E."/>
            <person name="Spatafora J.W."/>
        </authorList>
    </citation>
    <scope>NUCLEOTIDE SEQUENCE [LARGE SCALE GENOMIC DNA]</scope>
    <source>
        <strain evidence="2">S191</strain>
    </source>
</reference>
<evidence type="ECO:0000256" key="1">
    <source>
        <dbReference type="SAM" id="MobiDB-lite"/>
    </source>
</evidence>
<organism evidence="2 3">
    <name type="scientific">Olpidium bornovanus</name>
    <dbReference type="NCBI Taxonomy" id="278681"/>
    <lineage>
        <taxon>Eukaryota</taxon>
        <taxon>Fungi</taxon>
        <taxon>Fungi incertae sedis</taxon>
        <taxon>Olpidiomycota</taxon>
        <taxon>Olpidiomycotina</taxon>
        <taxon>Olpidiomycetes</taxon>
        <taxon>Olpidiales</taxon>
        <taxon>Olpidiaceae</taxon>
        <taxon>Olpidium</taxon>
    </lineage>
</organism>
<protein>
    <submittedName>
        <fullName evidence="2">Uncharacterized protein</fullName>
    </submittedName>
</protein>
<keyword evidence="3" id="KW-1185">Reference proteome</keyword>
<comment type="caution">
    <text evidence="2">The sequence shown here is derived from an EMBL/GenBank/DDBJ whole genome shotgun (WGS) entry which is preliminary data.</text>
</comment>